<keyword evidence="2" id="KW-1185">Reference proteome</keyword>
<accession>A0A8H7DAB4</accession>
<comment type="caution">
    <text evidence="1">The sequence shown here is derived from an EMBL/GenBank/DDBJ whole genome shotgun (WGS) entry which is preliminary data.</text>
</comment>
<name>A0A8H7DAB4_9AGAR</name>
<dbReference type="EMBL" id="JACAZI010000003">
    <property type="protein sequence ID" value="KAF7364693.1"/>
    <property type="molecule type" value="Genomic_DNA"/>
</dbReference>
<evidence type="ECO:0000313" key="2">
    <source>
        <dbReference type="Proteomes" id="UP000620124"/>
    </source>
</evidence>
<gene>
    <name evidence="1" type="ORF">MVEN_00338900</name>
</gene>
<sequence>MPGDRNMLFPVELNFLRTLTILDWNILPSLSIPLLERLEICHPPDPTADTLQSFDTSSFHNLHFLELRMDYATTAHIQSLFRAANSIVHLELRFPFRNGFRYQIPLQNVEILPQLKHLEILDNPPEHDYALLLDMLRQRHRNGALEIFELFYSLASFRTPISPALIAELGALAEGGLQVRVSSGSDRTLLDTRRQPSRVQSLPKSPALNYSAPKIGGFEWTRLGGSFTGPGSLRAVYGWLHHRSIHICLLVVFLAFVRARWSARPRTPFLPTLKPPSATSFAAKAKAWIPLMGGKPAPHTVPGLMDAAKTCFRAKLARQSTTLAAVVAEYKRRYARAPLREFSAWYAFAVQHAFIIINEFDAGVEDLTPFWELRLLNGEEMRGGRGWALCRVLI</sequence>
<dbReference type="OrthoDB" id="3043088at2759"/>
<evidence type="ECO:0000313" key="1">
    <source>
        <dbReference type="EMBL" id="KAF7364693.1"/>
    </source>
</evidence>
<dbReference type="AlphaFoldDB" id="A0A8H7DAB4"/>
<dbReference type="Proteomes" id="UP000620124">
    <property type="component" value="Unassembled WGS sequence"/>
</dbReference>
<organism evidence="1 2">
    <name type="scientific">Mycena venus</name>
    <dbReference type="NCBI Taxonomy" id="2733690"/>
    <lineage>
        <taxon>Eukaryota</taxon>
        <taxon>Fungi</taxon>
        <taxon>Dikarya</taxon>
        <taxon>Basidiomycota</taxon>
        <taxon>Agaricomycotina</taxon>
        <taxon>Agaricomycetes</taxon>
        <taxon>Agaricomycetidae</taxon>
        <taxon>Agaricales</taxon>
        <taxon>Marasmiineae</taxon>
        <taxon>Mycenaceae</taxon>
        <taxon>Mycena</taxon>
    </lineage>
</organism>
<reference evidence="1" key="1">
    <citation type="submission" date="2020-05" db="EMBL/GenBank/DDBJ databases">
        <title>Mycena genomes resolve the evolution of fungal bioluminescence.</title>
        <authorList>
            <person name="Tsai I.J."/>
        </authorList>
    </citation>
    <scope>NUCLEOTIDE SEQUENCE</scope>
    <source>
        <strain evidence="1">CCC161011</strain>
    </source>
</reference>
<proteinExistence type="predicted"/>
<protein>
    <submittedName>
        <fullName evidence="1">CAP10 domain-containing protein</fullName>
    </submittedName>
</protein>